<evidence type="ECO:0000256" key="3">
    <source>
        <dbReference type="ARBA" id="ARBA00022692"/>
    </source>
</evidence>
<dbReference type="Pfam" id="PF02687">
    <property type="entry name" value="FtsX"/>
    <property type="match status" value="1"/>
</dbReference>
<keyword evidence="10" id="KW-1185">Reference proteome</keyword>
<evidence type="ECO:0000259" key="8">
    <source>
        <dbReference type="Pfam" id="PF12704"/>
    </source>
</evidence>
<dbReference type="InterPro" id="IPR003838">
    <property type="entry name" value="ABC3_permease_C"/>
</dbReference>
<gene>
    <name evidence="9" type="ORF">WNY58_01605</name>
</gene>
<dbReference type="RefSeq" id="WP_342853497.1">
    <property type="nucleotide sequence ID" value="NZ_JBBMRA010000001.1"/>
</dbReference>
<evidence type="ECO:0000259" key="7">
    <source>
        <dbReference type="Pfam" id="PF02687"/>
    </source>
</evidence>
<feature type="domain" description="ABC3 transporter permease C-terminal" evidence="7">
    <location>
        <begin position="292"/>
        <end position="410"/>
    </location>
</feature>
<protein>
    <submittedName>
        <fullName evidence="9">ABC transporter permease</fullName>
    </submittedName>
</protein>
<dbReference type="PANTHER" id="PTHR43738">
    <property type="entry name" value="ABC TRANSPORTER, MEMBRANE PROTEIN"/>
    <property type="match status" value="1"/>
</dbReference>
<evidence type="ECO:0000256" key="2">
    <source>
        <dbReference type="ARBA" id="ARBA00022475"/>
    </source>
</evidence>
<feature type="domain" description="MacB-like periplasmic core" evidence="8">
    <location>
        <begin position="19"/>
        <end position="210"/>
    </location>
</feature>
<feature type="transmembrane region" description="Helical" evidence="6">
    <location>
        <begin position="18"/>
        <end position="38"/>
    </location>
</feature>
<dbReference type="Pfam" id="PF12704">
    <property type="entry name" value="MacB_PCD"/>
    <property type="match status" value="1"/>
</dbReference>
<evidence type="ECO:0000313" key="10">
    <source>
        <dbReference type="Proteomes" id="UP001449225"/>
    </source>
</evidence>
<dbReference type="EMBL" id="JBBMRA010000001">
    <property type="protein sequence ID" value="MEM5535076.1"/>
    <property type="molecule type" value="Genomic_DNA"/>
</dbReference>
<evidence type="ECO:0000256" key="1">
    <source>
        <dbReference type="ARBA" id="ARBA00004651"/>
    </source>
</evidence>
<name>A0ABU9TMY1_9GAMM</name>
<keyword evidence="2" id="KW-1003">Cell membrane</keyword>
<evidence type="ECO:0000256" key="4">
    <source>
        <dbReference type="ARBA" id="ARBA00022989"/>
    </source>
</evidence>
<evidence type="ECO:0000256" key="5">
    <source>
        <dbReference type="ARBA" id="ARBA00023136"/>
    </source>
</evidence>
<evidence type="ECO:0000256" key="6">
    <source>
        <dbReference type="SAM" id="Phobius"/>
    </source>
</evidence>
<organism evidence="9 10">
    <name type="scientific">Neptuniibacter pectenicola</name>
    <dbReference type="NCBI Taxonomy" id="1806669"/>
    <lineage>
        <taxon>Bacteria</taxon>
        <taxon>Pseudomonadati</taxon>
        <taxon>Pseudomonadota</taxon>
        <taxon>Gammaproteobacteria</taxon>
        <taxon>Oceanospirillales</taxon>
        <taxon>Oceanospirillaceae</taxon>
        <taxon>Neptuniibacter</taxon>
    </lineage>
</organism>
<dbReference type="InterPro" id="IPR025857">
    <property type="entry name" value="MacB_PCD"/>
</dbReference>
<reference evidence="9 10" key="1">
    <citation type="submission" date="2024-03" db="EMBL/GenBank/DDBJ databases">
        <title>Community enrichment and isolation of bacterial strains for fucoidan degradation.</title>
        <authorList>
            <person name="Sichert A."/>
        </authorList>
    </citation>
    <scope>NUCLEOTIDE SEQUENCE [LARGE SCALE GENOMIC DNA]</scope>
    <source>
        <strain evidence="9 10">AS76</strain>
    </source>
</reference>
<evidence type="ECO:0000313" key="9">
    <source>
        <dbReference type="EMBL" id="MEM5535076.1"/>
    </source>
</evidence>
<dbReference type="InterPro" id="IPR051125">
    <property type="entry name" value="ABC-4/HrtB_transporter"/>
</dbReference>
<keyword evidence="5 6" id="KW-0472">Membrane</keyword>
<comment type="caution">
    <text evidence="9">The sequence shown here is derived from an EMBL/GenBank/DDBJ whole genome shotgun (WGS) entry which is preliminary data.</text>
</comment>
<comment type="subcellular location">
    <subcellularLocation>
        <location evidence="1">Cell membrane</location>
        <topology evidence="1">Multi-pass membrane protein</topology>
    </subcellularLocation>
</comment>
<dbReference type="Proteomes" id="UP001449225">
    <property type="component" value="Unassembled WGS sequence"/>
</dbReference>
<feature type="transmembrane region" description="Helical" evidence="6">
    <location>
        <begin position="383"/>
        <end position="401"/>
    </location>
</feature>
<feature type="transmembrane region" description="Helical" evidence="6">
    <location>
        <begin position="289"/>
        <end position="310"/>
    </location>
</feature>
<keyword evidence="3 6" id="KW-0812">Transmembrane</keyword>
<dbReference type="PANTHER" id="PTHR43738:SF2">
    <property type="entry name" value="ABC TRANSPORTER PERMEASE"/>
    <property type="match status" value="1"/>
</dbReference>
<proteinExistence type="predicted"/>
<accession>A0ABU9TMY1</accession>
<feature type="transmembrane region" description="Helical" evidence="6">
    <location>
        <begin position="331"/>
        <end position="363"/>
    </location>
</feature>
<sequence>MTLLHLAWKSFLNRKGTLLMMLLSISMSVVLLLGVDIIRQQAKEGFSSTVSSTDLIVGARSGQINLLLYSVFHIGNATNNIRWKSYEAISKDASVKWSIPLSLGDSHLGFRVLGTSSAYFQHYRYGAKQRLSFSQGQAFDGLFDVVIGSEVAKQLGYRLGSSVIIAHGMGNASLMKHDDKPFKVVGILQATGTPVDKTLIVSLAAIEAIHVDWKSGVQLPGSKVTPEQVLNMDLEPKQITAFMLGLNSRLSTFHLQRKINQYRNEPLMAILPGLALQELWGMFSFVEKALFAISALVVVSGVLGLLALLLSSLHERRREMAILRSVGARPIHILTLLILESLLVTVLSVALGVGVLYLVMLYAGTLIQDQFGVRLVIQSLSLWQWQLIAMVVAAGALAGLVPGYRAYRYSLADGMSIKL</sequence>
<keyword evidence="4 6" id="KW-1133">Transmembrane helix</keyword>